<keyword evidence="1 2" id="KW-0732">Signal</keyword>
<dbReference type="AlphaFoldDB" id="A0AA48I4M8"/>
<dbReference type="InterPro" id="IPR011250">
    <property type="entry name" value="OMP/PagP_B-barrel"/>
</dbReference>
<dbReference type="KEGG" id="pmaw:MACH26_13710"/>
<dbReference type="Pfam" id="PF13505">
    <property type="entry name" value="OMP_b-brl"/>
    <property type="match status" value="1"/>
</dbReference>
<dbReference type="EMBL" id="AP027272">
    <property type="protein sequence ID" value="BDX05850.1"/>
    <property type="molecule type" value="Genomic_DNA"/>
</dbReference>
<dbReference type="InterPro" id="IPR027385">
    <property type="entry name" value="Beta-barrel_OMP"/>
</dbReference>
<sequence length="188" mass="20306">MKKSLLGLSIALLFSGSAFAKSPDWNLVELSYVKAEIDDTDFEPDGFALSGSALITENIFLLADYNALSEDVFGVDIDLDTISAGVGYRYGISATTDFFATLSYEYVDASALGESESDNGYGITVGARSMLTDAFELGGSIAYIDVEEDDTTFTIDGRYYFTDNFAAGLSYGVADDADFYSVSLRYAF</sequence>
<proteinExistence type="predicted"/>
<organism evidence="4 5">
    <name type="scientific">Planctobacterium marinum</name>
    <dbReference type="NCBI Taxonomy" id="1631968"/>
    <lineage>
        <taxon>Bacteria</taxon>
        <taxon>Pseudomonadati</taxon>
        <taxon>Pseudomonadota</taxon>
        <taxon>Gammaproteobacteria</taxon>
        <taxon>Alteromonadales</taxon>
        <taxon>Alteromonadaceae</taxon>
        <taxon>Planctobacterium</taxon>
    </lineage>
</organism>
<protein>
    <recommendedName>
        <fullName evidence="3">Outer membrane protein beta-barrel domain-containing protein</fullName>
    </recommendedName>
</protein>
<evidence type="ECO:0000313" key="4">
    <source>
        <dbReference type="EMBL" id="BDX05850.1"/>
    </source>
</evidence>
<feature type="signal peptide" evidence="2">
    <location>
        <begin position="1"/>
        <end position="20"/>
    </location>
</feature>
<evidence type="ECO:0000313" key="5">
    <source>
        <dbReference type="Proteomes" id="UP001333710"/>
    </source>
</evidence>
<accession>A0AA48I4M8</accession>
<evidence type="ECO:0000259" key="3">
    <source>
        <dbReference type="Pfam" id="PF13505"/>
    </source>
</evidence>
<evidence type="ECO:0000256" key="1">
    <source>
        <dbReference type="ARBA" id="ARBA00022729"/>
    </source>
</evidence>
<evidence type="ECO:0000256" key="2">
    <source>
        <dbReference type="SAM" id="SignalP"/>
    </source>
</evidence>
<dbReference type="RefSeq" id="WP_338291849.1">
    <property type="nucleotide sequence ID" value="NZ_AP027272.1"/>
</dbReference>
<dbReference type="SUPFAM" id="SSF56925">
    <property type="entry name" value="OMPA-like"/>
    <property type="match status" value="1"/>
</dbReference>
<feature type="chain" id="PRO_5041305686" description="Outer membrane protein beta-barrel domain-containing protein" evidence="2">
    <location>
        <begin position="21"/>
        <end position="188"/>
    </location>
</feature>
<keyword evidence="5" id="KW-1185">Reference proteome</keyword>
<gene>
    <name evidence="4" type="ORF">MACH26_13710</name>
</gene>
<dbReference type="Proteomes" id="UP001333710">
    <property type="component" value="Chromosome"/>
</dbReference>
<name>A0AA48I4M8_9ALTE</name>
<reference evidence="4" key="1">
    <citation type="submission" date="2023-01" db="EMBL/GenBank/DDBJ databases">
        <title>Complete genome sequence of Planctobacterium marinum strain Dej080120_11.</title>
        <authorList>
            <person name="Ueki S."/>
            <person name="Maruyama F."/>
        </authorList>
    </citation>
    <scope>NUCLEOTIDE SEQUENCE</scope>
    <source>
        <strain evidence="4">Dej080120_11</strain>
    </source>
</reference>
<feature type="domain" description="Outer membrane protein beta-barrel" evidence="3">
    <location>
        <begin position="10"/>
        <end position="171"/>
    </location>
</feature>